<dbReference type="NCBIfam" id="TIGR02669">
    <property type="entry name" value="SpoIID_LytB"/>
    <property type="match status" value="1"/>
</dbReference>
<evidence type="ECO:0000313" key="2">
    <source>
        <dbReference type="EMBL" id="BDG61759.1"/>
    </source>
</evidence>
<dbReference type="AlphaFoldDB" id="A0AA35GAX1"/>
<dbReference type="GO" id="GO:0030435">
    <property type="term" value="P:sporulation resulting in formation of a cellular spore"/>
    <property type="evidence" value="ECO:0007669"/>
    <property type="project" value="InterPro"/>
</dbReference>
<organism evidence="2 3">
    <name type="scientific">Caldinitratiruptor microaerophilus</name>
    <dbReference type="NCBI Taxonomy" id="671077"/>
    <lineage>
        <taxon>Bacteria</taxon>
        <taxon>Bacillati</taxon>
        <taxon>Bacillota</taxon>
        <taxon>Clostridia</taxon>
        <taxon>Eubacteriales</taxon>
        <taxon>Symbiobacteriaceae</taxon>
        <taxon>Caldinitratiruptor</taxon>
    </lineage>
</organism>
<dbReference type="PANTHER" id="PTHR30032:SF4">
    <property type="entry name" value="AMIDASE ENHANCER"/>
    <property type="match status" value="1"/>
</dbReference>
<dbReference type="InterPro" id="IPR051922">
    <property type="entry name" value="Bact_Sporulation_Assoc"/>
</dbReference>
<dbReference type="PANTHER" id="PTHR30032">
    <property type="entry name" value="N-ACETYLMURAMOYL-L-ALANINE AMIDASE-RELATED"/>
    <property type="match status" value="1"/>
</dbReference>
<protein>
    <submittedName>
        <fullName evidence="2">Stage II sporulation protein D</fullName>
    </submittedName>
</protein>
<dbReference type="RefSeq" id="WP_264842387.1">
    <property type="nucleotide sequence ID" value="NZ_AP025628.1"/>
</dbReference>
<dbReference type="KEGG" id="cmic:caldi_28490"/>
<gene>
    <name evidence="2" type="ORF">caldi_28490</name>
</gene>
<dbReference type="GO" id="GO:0030288">
    <property type="term" value="C:outer membrane-bounded periplasmic space"/>
    <property type="evidence" value="ECO:0007669"/>
    <property type="project" value="TreeGrafter"/>
</dbReference>
<proteinExistence type="predicted"/>
<name>A0AA35GAX1_9FIRM</name>
<dbReference type="InterPro" id="IPR013693">
    <property type="entry name" value="SpoIID/LytB_N"/>
</dbReference>
<dbReference type="InterPro" id="IPR014225">
    <property type="entry name" value="Spore_II_D_firmicutes"/>
</dbReference>
<dbReference type="NCBIfam" id="TIGR02870">
    <property type="entry name" value="spore_II_D"/>
    <property type="match status" value="1"/>
</dbReference>
<evidence type="ECO:0000313" key="3">
    <source>
        <dbReference type="Proteomes" id="UP001163687"/>
    </source>
</evidence>
<feature type="domain" description="Sporulation stage II protein D amidase enhancer LytB N-terminal" evidence="1">
    <location>
        <begin position="51"/>
        <end position="157"/>
    </location>
</feature>
<dbReference type="Pfam" id="PF08486">
    <property type="entry name" value="SpoIID"/>
    <property type="match status" value="1"/>
</dbReference>
<sequence length="325" mass="35157">MRRLLTTWAGLAALVLVVLPSLLGRGCTARTPPPQASPEGGLTVSVYFPDTGQIRTLPLDEYLVGVVAAEMPPRFADEALRAQFVVARTYTVKHMRRFGGGGCSLEPRADVCASPGAGQAYTDFDALRQKLGYWAARRYWTRLQEQARATRGLLVTYRGQPIDAVYHATSGVMTEDAAAVWGRPVPYLRPVPDPYGKDAPNYVEEVAFATADLARALGIDPRRLAGGSDPPVVILGRTPGGRVAQVRVGGLTLAGTEFRTRLGLRSADFTVRTERGRVVITTRGYGHGVGLSQWGANGMARAGKTFREILAHYYPGTEVEPIFEG</sequence>
<keyword evidence="3" id="KW-1185">Reference proteome</keyword>
<accession>A0AA35GAX1</accession>
<dbReference type="Proteomes" id="UP001163687">
    <property type="component" value="Chromosome"/>
</dbReference>
<dbReference type="EMBL" id="AP025628">
    <property type="protein sequence ID" value="BDG61759.1"/>
    <property type="molecule type" value="Genomic_DNA"/>
</dbReference>
<reference evidence="2" key="1">
    <citation type="submission" date="2022-03" db="EMBL/GenBank/DDBJ databases">
        <title>Complete genome sequence of Caldinitratiruptor microaerophilus.</title>
        <authorList>
            <person name="Mukaiyama R."/>
            <person name="Nishiyama T."/>
            <person name="Ueda K."/>
        </authorList>
    </citation>
    <scope>NUCLEOTIDE SEQUENCE</scope>
    <source>
        <strain evidence="2">JCM 16183</strain>
    </source>
</reference>
<evidence type="ECO:0000259" key="1">
    <source>
        <dbReference type="Pfam" id="PF08486"/>
    </source>
</evidence>
<dbReference type="InterPro" id="IPR013486">
    <property type="entry name" value="SpoIID/LytB"/>
</dbReference>